<accession>A0ACC1QJX3</accession>
<comment type="caution">
    <text evidence="1">The sequence shown here is derived from an EMBL/GenBank/DDBJ whole genome shotgun (WGS) entry which is preliminary data.</text>
</comment>
<gene>
    <name evidence="1" type="ORF">NLG97_g9120</name>
</gene>
<sequence length="146" mass="15497">MAQAVSLNMRSTEGLGKRATGITGTMRVPGRRRLVQNAAPKIALQVLLGVMVLCLAVARPLIGVGFGGGGGLLPHNPCTIAGMAALLADSSLATDKVVPAGSEWLDDKGLQSARLFSNWTFALRWWDDEKTADSRRYGVGTEKEFA</sequence>
<keyword evidence="2" id="KW-1185">Reference proteome</keyword>
<proteinExistence type="predicted"/>
<organism evidence="1 2">
    <name type="scientific">Lecanicillium saksenae</name>
    <dbReference type="NCBI Taxonomy" id="468837"/>
    <lineage>
        <taxon>Eukaryota</taxon>
        <taxon>Fungi</taxon>
        <taxon>Dikarya</taxon>
        <taxon>Ascomycota</taxon>
        <taxon>Pezizomycotina</taxon>
        <taxon>Sordariomycetes</taxon>
        <taxon>Hypocreomycetidae</taxon>
        <taxon>Hypocreales</taxon>
        <taxon>Cordycipitaceae</taxon>
        <taxon>Lecanicillium</taxon>
    </lineage>
</organism>
<dbReference type="EMBL" id="JANAKD010001792">
    <property type="protein sequence ID" value="KAJ3476471.1"/>
    <property type="molecule type" value="Genomic_DNA"/>
</dbReference>
<dbReference type="Proteomes" id="UP001148737">
    <property type="component" value="Unassembled WGS sequence"/>
</dbReference>
<reference evidence="1" key="1">
    <citation type="submission" date="2022-07" db="EMBL/GenBank/DDBJ databases">
        <title>Genome Sequence of Lecanicillium saksenae.</title>
        <authorList>
            <person name="Buettner E."/>
        </authorList>
    </citation>
    <scope>NUCLEOTIDE SEQUENCE</scope>
    <source>
        <strain evidence="1">VT-O1</strain>
    </source>
</reference>
<name>A0ACC1QJX3_9HYPO</name>
<evidence type="ECO:0000313" key="1">
    <source>
        <dbReference type="EMBL" id="KAJ3476471.1"/>
    </source>
</evidence>
<protein>
    <submittedName>
        <fullName evidence="1">Uncharacterized protein</fullName>
    </submittedName>
</protein>
<evidence type="ECO:0000313" key="2">
    <source>
        <dbReference type="Proteomes" id="UP001148737"/>
    </source>
</evidence>